<gene>
    <name evidence="2" type="ORF">NIDE2526</name>
</gene>
<feature type="region of interest" description="Disordered" evidence="1">
    <location>
        <begin position="125"/>
        <end position="146"/>
    </location>
</feature>
<dbReference type="EMBL" id="FP929003">
    <property type="protein sequence ID" value="CBK42236.1"/>
    <property type="molecule type" value="Genomic_DNA"/>
</dbReference>
<dbReference type="STRING" id="330214.NIDE2526"/>
<evidence type="ECO:0000256" key="1">
    <source>
        <dbReference type="SAM" id="MobiDB-lite"/>
    </source>
</evidence>
<dbReference type="HOGENOM" id="CLU_1544822_0_0_0"/>
<reference evidence="2 3" key="1">
    <citation type="journal article" date="2010" name="Proc. Natl. Acad. Sci. U.S.A.">
        <title>A Nitrospira metagenome illuminates the physiology and evolution of globally important nitrite-oxidizing bacteria.</title>
        <authorList>
            <person name="Lucker S."/>
            <person name="Wagner M."/>
            <person name="Maixner F."/>
            <person name="Pelletier E."/>
            <person name="Koch H."/>
            <person name="Vacherie B."/>
            <person name="Rattei T."/>
            <person name="Sinninghe Damste J."/>
            <person name="Spieck E."/>
            <person name="Le Paslier D."/>
            <person name="Daims H."/>
        </authorList>
    </citation>
    <scope>NUCLEOTIDE SEQUENCE [LARGE SCALE GENOMIC DNA]</scope>
</reference>
<organism evidence="2 3">
    <name type="scientific">Nitrospira defluvii</name>
    <dbReference type="NCBI Taxonomy" id="330214"/>
    <lineage>
        <taxon>Bacteria</taxon>
        <taxon>Pseudomonadati</taxon>
        <taxon>Nitrospirota</taxon>
        <taxon>Nitrospiria</taxon>
        <taxon>Nitrospirales</taxon>
        <taxon>Nitrospiraceae</taxon>
        <taxon>Nitrospira</taxon>
    </lineage>
</organism>
<name>D8PG49_9BACT</name>
<evidence type="ECO:0000313" key="3">
    <source>
        <dbReference type="Proteomes" id="UP000001660"/>
    </source>
</evidence>
<feature type="compositionally biased region" description="Basic and acidic residues" evidence="1">
    <location>
        <begin position="125"/>
        <end position="137"/>
    </location>
</feature>
<dbReference type="KEGG" id="nde:NIDE2526"/>
<dbReference type="Proteomes" id="UP000001660">
    <property type="component" value="Chromosome"/>
</dbReference>
<sequence>MPENEYNVTALGRMSVFHLTTKRSPRMAVARTLVVLYILGLSLTLPLRATAGDQSQPSTTDRVIRDTKEAVEATKQYTLQQKETFRKAVQAELAEMQVKIAELQKKANAASAEARTEMQKALQELEHKKDEAGKQLEEVNASTSSAWSKLKDNMNAAVEDLKKSYKETVSKLP</sequence>
<protein>
    <submittedName>
        <fullName evidence="2">Uncharacterized protein</fullName>
    </submittedName>
</protein>
<evidence type="ECO:0000313" key="2">
    <source>
        <dbReference type="EMBL" id="CBK42236.1"/>
    </source>
</evidence>
<accession>D8PG49</accession>
<dbReference type="AlphaFoldDB" id="D8PG49"/>
<proteinExistence type="predicted"/>
<keyword evidence="3" id="KW-1185">Reference proteome</keyword>